<gene>
    <name evidence="1" type="ORF">OJ996_12920</name>
</gene>
<evidence type="ECO:0000313" key="1">
    <source>
        <dbReference type="EMBL" id="MCW1914483.1"/>
    </source>
</evidence>
<organism evidence="1 2">
    <name type="scientific">Luteolibacter rhizosphaerae</name>
    <dbReference type="NCBI Taxonomy" id="2989719"/>
    <lineage>
        <taxon>Bacteria</taxon>
        <taxon>Pseudomonadati</taxon>
        <taxon>Verrucomicrobiota</taxon>
        <taxon>Verrucomicrobiia</taxon>
        <taxon>Verrucomicrobiales</taxon>
        <taxon>Verrucomicrobiaceae</taxon>
        <taxon>Luteolibacter</taxon>
    </lineage>
</organism>
<dbReference type="Proteomes" id="UP001165653">
    <property type="component" value="Unassembled WGS sequence"/>
</dbReference>
<name>A0ABT3G3R0_9BACT</name>
<accession>A0ABT3G3R0</accession>
<proteinExistence type="predicted"/>
<reference evidence="1" key="1">
    <citation type="submission" date="2022-10" db="EMBL/GenBank/DDBJ databases">
        <title>Luteolibacter sp. GHJ8, whole genome shotgun sequencing project.</title>
        <authorList>
            <person name="Zhao G."/>
            <person name="Shen L."/>
        </authorList>
    </citation>
    <scope>NUCLEOTIDE SEQUENCE</scope>
    <source>
        <strain evidence="1">GHJ8</strain>
    </source>
</reference>
<evidence type="ECO:0000313" key="2">
    <source>
        <dbReference type="Proteomes" id="UP001165653"/>
    </source>
</evidence>
<evidence type="ECO:0008006" key="3">
    <source>
        <dbReference type="Google" id="ProtNLM"/>
    </source>
</evidence>
<dbReference type="EMBL" id="JAPDDR010000006">
    <property type="protein sequence ID" value="MCW1914483.1"/>
    <property type="molecule type" value="Genomic_DNA"/>
</dbReference>
<comment type="caution">
    <text evidence="1">The sequence shown here is derived from an EMBL/GenBank/DDBJ whole genome shotgun (WGS) entry which is preliminary data.</text>
</comment>
<sequence>MSKPEATPLPETGDLIKFCSANVTGSRTFVVFKRGTCVMVNEPCDDPLAAARKTLSACADPNTPFIPEPTAEGELIVSFKEPVFQRFTRSELAELAPTMERLAPALLSPAESAAVGGNFTPPDVAKAGLLARRRMLEDAADAKAVKVIRAKTRQTAAR</sequence>
<keyword evidence="2" id="KW-1185">Reference proteome</keyword>
<protein>
    <recommendedName>
        <fullName evidence="3">PRTRC genetic system protein E</fullName>
    </recommendedName>
</protein>
<dbReference type="RefSeq" id="WP_264514014.1">
    <property type="nucleotide sequence ID" value="NZ_JAPDDR010000006.1"/>
</dbReference>